<dbReference type="RefSeq" id="WP_121520260.1">
    <property type="nucleotide sequence ID" value="NZ_RCHR01000001.1"/>
</dbReference>
<evidence type="ECO:0000256" key="7">
    <source>
        <dbReference type="ARBA" id="ARBA00023136"/>
    </source>
</evidence>
<evidence type="ECO:0000256" key="2">
    <source>
        <dbReference type="ARBA" id="ARBA00006228"/>
    </source>
</evidence>
<sequence>MAFQILVNIIIAVIWLFLQNSFTVTGFIVGYLVGMIILFILRRFLVFDFYLQRVWAIFKLILLFISELIKANLDVVKIVLSPKLNNKPGIVAVPTKLESNVEITLLAALISLTPGTVSMEFSDDSKTIYIHALHVPNKDEFIDSIHNSFERAIMEVTR</sequence>
<keyword evidence="3" id="KW-0813">Transport</keyword>
<keyword evidence="7 8" id="KW-0472">Membrane</keyword>
<reference evidence="9 10" key="1">
    <citation type="submission" date="2018-10" db="EMBL/GenBank/DDBJ databases">
        <title>Oceanobacillus sp. YLB-02 draft genome.</title>
        <authorList>
            <person name="Yu L."/>
        </authorList>
    </citation>
    <scope>NUCLEOTIDE SEQUENCE [LARGE SCALE GENOMIC DNA]</scope>
    <source>
        <strain evidence="9 10">YLB-02</strain>
    </source>
</reference>
<dbReference type="GO" id="GO:0008324">
    <property type="term" value="F:monoatomic cation transmembrane transporter activity"/>
    <property type="evidence" value="ECO:0007669"/>
    <property type="project" value="InterPro"/>
</dbReference>
<dbReference type="OrthoDB" id="9800498at2"/>
<dbReference type="GO" id="GO:0015297">
    <property type="term" value="F:antiporter activity"/>
    <property type="evidence" value="ECO:0007669"/>
    <property type="project" value="UniProtKB-KW"/>
</dbReference>
<keyword evidence="3" id="KW-0050">Antiport</keyword>
<dbReference type="NCBIfam" id="NF009292">
    <property type="entry name" value="PRK12651.1-3"/>
    <property type="match status" value="1"/>
</dbReference>
<name>A0A498DEX3_9BACI</name>
<proteinExistence type="inferred from homology"/>
<feature type="transmembrane region" description="Helical" evidence="8">
    <location>
        <begin position="28"/>
        <end position="51"/>
    </location>
</feature>
<feature type="transmembrane region" description="Helical" evidence="8">
    <location>
        <begin position="5"/>
        <end position="22"/>
    </location>
</feature>
<keyword evidence="6 8" id="KW-1133">Transmembrane helix</keyword>
<evidence type="ECO:0000256" key="4">
    <source>
        <dbReference type="ARBA" id="ARBA00022475"/>
    </source>
</evidence>
<comment type="caution">
    <text evidence="9">The sequence shown here is derived from an EMBL/GenBank/DDBJ whole genome shotgun (WGS) entry which is preliminary data.</text>
</comment>
<evidence type="ECO:0000256" key="1">
    <source>
        <dbReference type="ARBA" id="ARBA00004651"/>
    </source>
</evidence>
<organism evidence="9 10">
    <name type="scientific">Oceanobacillus piezotolerans</name>
    <dbReference type="NCBI Taxonomy" id="2448030"/>
    <lineage>
        <taxon>Bacteria</taxon>
        <taxon>Bacillati</taxon>
        <taxon>Bacillota</taxon>
        <taxon>Bacilli</taxon>
        <taxon>Bacillales</taxon>
        <taxon>Bacillaceae</taxon>
        <taxon>Oceanobacillus</taxon>
    </lineage>
</organism>
<keyword evidence="4" id="KW-1003">Cell membrane</keyword>
<evidence type="ECO:0000256" key="6">
    <source>
        <dbReference type="ARBA" id="ARBA00022989"/>
    </source>
</evidence>
<keyword evidence="10" id="KW-1185">Reference proteome</keyword>
<evidence type="ECO:0000256" key="5">
    <source>
        <dbReference type="ARBA" id="ARBA00022692"/>
    </source>
</evidence>
<dbReference type="EMBL" id="RCHR01000001">
    <property type="protein sequence ID" value="RLL47758.1"/>
    <property type="molecule type" value="Genomic_DNA"/>
</dbReference>
<keyword evidence="5 8" id="KW-0812">Transmembrane</keyword>
<gene>
    <name evidence="9" type="ORF">D8M04_00290</name>
</gene>
<comment type="subcellular location">
    <subcellularLocation>
        <location evidence="1">Cell membrane</location>
        <topology evidence="1">Multi-pass membrane protein</topology>
    </subcellularLocation>
</comment>
<dbReference type="Proteomes" id="UP000270219">
    <property type="component" value="Unassembled WGS sequence"/>
</dbReference>
<protein>
    <submittedName>
        <fullName evidence="9">Na+/H+ antiporter subunit E</fullName>
    </submittedName>
</protein>
<evidence type="ECO:0000313" key="10">
    <source>
        <dbReference type="Proteomes" id="UP000270219"/>
    </source>
</evidence>
<dbReference type="GO" id="GO:0005886">
    <property type="term" value="C:plasma membrane"/>
    <property type="evidence" value="ECO:0007669"/>
    <property type="project" value="UniProtKB-SubCell"/>
</dbReference>
<evidence type="ECO:0000256" key="8">
    <source>
        <dbReference type="SAM" id="Phobius"/>
    </source>
</evidence>
<evidence type="ECO:0000313" key="9">
    <source>
        <dbReference type="EMBL" id="RLL47758.1"/>
    </source>
</evidence>
<evidence type="ECO:0000256" key="3">
    <source>
        <dbReference type="ARBA" id="ARBA00022449"/>
    </source>
</evidence>
<comment type="similarity">
    <text evidence="2">Belongs to the CPA3 antiporters (TC 2.A.63) subunit E family.</text>
</comment>
<dbReference type="PANTHER" id="PTHR34584">
    <property type="entry name" value="NA(+)/H(+) ANTIPORTER SUBUNIT E1"/>
    <property type="match status" value="1"/>
</dbReference>
<dbReference type="Pfam" id="PF01899">
    <property type="entry name" value="MNHE"/>
    <property type="match status" value="1"/>
</dbReference>
<dbReference type="AlphaFoldDB" id="A0A498DEX3"/>
<dbReference type="InterPro" id="IPR002758">
    <property type="entry name" value="Cation_antiport_E"/>
</dbReference>
<dbReference type="PIRSF" id="PIRSF019239">
    <property type="entry name" value="MrpE"/>
    <property type="match status" value="1"/>
</dbReference>
<accession>A0A498DEX3</accession>
<dbReference type="PANTHER" id="PTHR34584:SF1">
    <property type="entry name" value="NA(+)_H(+) ANTIPORTER SUBUNIT E1"/>
    <property type="match status" value="1"/>
</dbReference>